<gene>
    <name evidence="9" type="ORF">S01H4_07913</name>
</gene>
<dbReference type="AlphaFoldDB" id="X0Z8Q2"/>
<feature type="transmembrane region" description="Helical" evidence="7">
    <location>
        <begin position="31"/>
        <end position="52"/>
    </location>
</feature>
<organism evidence="9">
    <name type="scientific">marine sediment metagenome</name>
    <dbReference type="NCBI Taxonomy" id="412755"/>
    <lineage>
        <taxon>unclassified sequences</taxon>
        <taxon>metagenomes</taxon>
        <taxon>ecological metagenomes</taxon>
    </lineage>
</organism>
<feature type="domain" description="ABC transmembrane type-1" evidence="8">
    <location>
        <begin position="27"/>
        <end position="241"/>
    </location>
</feature>
<reference evidence="9" key="1">
    <citation type="journal article" date="2014" name="Front. Microbiol.">
        <title>High frequency of phylogenetically diverse reductive dehalogenase-homologous genes in deep subseafloor sedimentary metagenomes.</title>
        <authorList>
            <person name="Kawai M."/>
            <person name="Futagami T."/>
            <person name="Toyoda A."/>
            <person name="Takaki Y."/>
            <person name="Nishi S."/>
            <person name="Hori S."/>
            <person name="Arai W."/>
            <person name="Tsubouchi T."/>
            <person name="Morono Y."/>
            <person name="Uchiyama I."/>
            <person name="Ito T."/>
            <person name="Fujiyama A."/>
            <person name="Inagaki F."/>
            <person name="Takami H."/>
        </authorList>
    </citation>
    <scope>NUCLEOTIDE SEQUENCE</scope>
    <source>
        <strain evidence="9">Expedition CK06-06</strain>
    </source>
</reference>
<keyword evidence="6 7" id="KW-0472">Membrane</keyword>
<evidence type="ECO:0000256" key="3">
    <source>
        <dbReference type="ARBA" id="ARBA00022475"/>
    </source>
</evidence>
<comment type="caution">
    <text evidence="9">The sequence shown here is derived from an EMBL/GenBank/DDBJ whole genome shotgun (WGS) entry which is preliminary data.</text>
</comment>
<feature type="transmembrane region" description="Helical" evidence="7">
    <location>
        <begin position="219"/>
        <end position="242"/>
    </location>
</feature>
<evidence type="ECO:0000256" key="7">
    <source>
        <dbReference type="SAM" id="Phobius"/>
    </source>
</evidence>
<dbReference type="PROSITE" id="PS50928">
    <property type="entry name" value="ABC_TM1"/>
    <property type="match status" value="1"/>
</dbReference>
<evidence type="ECO:0000256" key="4">
    <source>
        <dbReference type="ARBA" id="ARBA00022692"/>
    </source>
</evidence>
<dbReference type="PANTHER" id="PTHR43005">
    <property type="entry name" value="BLR7065 PROTEIN"/>
    <property type="match status" value="1"/>
</dbReference>
<dbReference type="GO" id="GO:0055085">
    <property type="term" value="P:transmembrane transport"/>
    <property type="evidence" value="ECO:0007669"/>
    <property type="project" value="InterPro"/>
</dbReference>
<dbReference type="InterPro" id="IPR000515">
    <property type="entry name" value="MetI-like"/>
</dbReference>
<keyword evidence="2" id="KW-0813">Transport</keyword>
<keyword evidence="4 7" id="KW-0812">Transmembrane</keyword>
<proteinExistence type="predicted"/>
<dbReference type="Pfam" id="PF00528">
    <property type="entry name" value="BPD_transp_1"/>
    <property type="match status" value="1"/>
</dbReference>
<accession>X0Z8Q2</accession>
<comment type="subcellular location">
    <subcellularLocation>
        <location evidence="1">Cell membrane</location>
        <topology evidence="1">Multi-pass membrane protein</topology>
    </subcellularLocation>
</comment>
<sequence>MVSEETLFIGLNNYIKLVNDTIFLQACKNTFVWALTGVAGTTVIGLVLALLLNRRFLGRDIFRALFLLPWSVPYVSVGILWRWLLQDSFGHIDRLLMGLGLTSGPIGFLSNPVIALYSVAGTLIWRHYPFSMLVFLAALQGINENLYEAAEVDGANTLQKFIYITLPGIRSAMVIVVLLQFIWIFNHFDIVYIMTRGGPARATELLGTYAYESAFRRYAIGYGSAIGSIMFVVLVITMLLYLRIIERADH</sequence>
<name>X0Z8Q2_9ZZZZ</name>
<dbReference type="SUPFAM" id="SSF161098">
    <property type="entry name" value="MetI-like"/>
    <property type="match status" value="1"/>
</dbReference>
<dbReference type="InterPro" id="IPR035906">
    <property type="entry name" value="MetI-like_sf"/>
</dbReference>
<keyword evidence="3" id="KW-1003">Cell membrane</keyword>
<feature type="transmembrane region" description="Helical" evidence="7">
    <location>
        <begin position="64"/>
        <end position="84"/>
    </location>
</feature>
<dbReference type="EMBL" id="BART01002646">
    <property type="protein sequence ID" value="GAG65529.1"/>
    <property type="molecule type" value="Genomic_DNA"/>
</dbReference>
<protein>
    <recommendedName>
        <fullName evidence="8">ABC transmembrane type-1 domain-containing protein</fullName>
    </recommendedName>
</protein>
<feature type="transmembrane region" description="Helical" evidence="7">
    <location>
        <begin position="161"/>
        <end position="185"/>
    </location>
</feature>
<dbReference type="Gene3D" id="1.10.3720.10">
    <property type="entry name" value="MetI-like"/>
    <property type="match status" value="1"/>
</dbReference>
<keyword evidence="5 7" id="KW-1133">Transmembrane helix</keyword>
<evidence type="ECO:0000256" key="1">
    <source>
        <dbReference type="ARBA" id="ARBA00004651"/>
    </source>
</evidence>
<dbReference type="PANTHER" id="PTHR43005:SF1">
    <property type="entry name" value="SPERMIDINE_PUTRESCINE TRANSPORT SYSTEM PERMEASE PROTEIN"/>
    <property type="match status" value="1"/>
</dbReference>
<evidence type="ECO:0000256" key="5">
    <source>
        <dbReference type="ARBA" id="ARBA00022989"/>
    </source>
</evidence>
<evidence type="ECO:0000259" key="8">
    <source>
        <dbReference type="PROSITE" id="PS50928"/>
    </source>
</evidence>
<evidence type="ECO:0000256" key="6">
    <source>
        <dbReference type="ARBA" id="ARBA00023136"/>
    </source>
</evidence>
<dbReference type="GO" id="GO:0005886">
    <property type="term" value="C:plasma membrane"/>
    <property type="evidence" value="ECO:0007669"/>
    <property type="project" value="UniProtKB-SubCell"/>
</dbReference>
<feature type="transmembrane region" description="Helical" evidence="7">
    <location>
        <begin position="104"/>
        <end position="125"/>
    </location>
</feature>
<evidence type="ECO:0000313" key="9">
    <source>
        <dbReference type="EMBL" id="GAG65529.1"/>
    </source>
</evidence>
<evidence type="ECO:0000256" key="2">
    <source>
        <dbReference type="ARBA" id="ARBA00022448"/>
    </source>
</evidence>
<dbReference type="CDD" id="cd06261">
    <property type="entry name" value="TM_PBP2"/>
    <property type="match status" value="1"/>
</dbReference>